<dbReference type="Proteomes" id="UP001314170">
    <property type="component" value="Unassembled WGS sequence"/>
</dbReference>
<evidence type="ECO:0000313" key="2">
    <source>
        <dbReference type="EMBL" id="CAK7328862.1"/>
    </source>
</evidence>
<dbReference type="AlphaFoldDB" id="A0AAV1R4T6"/>
<name>A0AAV1R4T6_9ROSI</name>
<organism evidence="2 3">
    <name type="scientific">Dovyalis caffra</name>
    <dbReference type="NCBI Taxonomy" id="77055"/>
    <lineage>
        <taxon>Eukaryota</taxon>
        <taxon>Viridiplantae</taxon>
        <taxon>Streptophyta</taxon>
        <taxon>Embryophyta</taxon>
        <taxon>Tracheophyta</taxon>
        <taxon>Spermatophyta</taxon>
        <taxon>Magnoliopsida</taxon>
        <taxon>eudicotyledons</taxon>
        <taxon>Gunneridae</taxon>
        <taxon>Pentapetalae</taxon>
        <taxon>rosids</taxon>
        <taxon>fabids</taxon>
        <taxon>Malpighiales</taxon>
        <taxon>Salicaceae</taxon>
        <taxon>Flacourtieae</taxon>
        <taxon>Dovyalis</taxon>
    </lineage>
</organism>
<reference evidence="2 3" key="1">
    <citation type="submission" date="2024-01" db="EMBL/GenBank/DDBJ databases">
        <authorList>
            <person name="Waweru B."/>
        </authorList>
    </citation>
    <scope>NUCLEOTIDE SEQUENCE [LARGE SCALE GENOMIC DNA]</scope>
</reference>
<evidence type="ECO:0000313" key="3">
    <source>
        <dbReference type="Proteomes" id="UP001314170"/>
    </source>
</evidence>
<evidence type="ECO:0000256" key="1">
    <source>
        <dbReference type="SAM" id="MobiDB-lite"/>
    </source>
</evidence>
<feature type="compositionally biased region" description="Basic and acidic residues" evidence="1">
    <location>
        <begin position="79"/>
        <end position="110"/>
    </location>
</feature>
<dbReference type="EMBL" id="CAWUPB010000905">
    <property type="protein sequence ID" value="CAK7328862.1"/>
    <property type="molecule type" value="Genomic_DNA"/>
</dbReference>
<feature type="region of interest" description="Disordered" evidence="1">
    <location>
        <begin position="79"/>
        <end position="127"/>
    </location>
</feature>
<gene>
    <name evidence="2" type="ORF">DCAF_LOCUS6605</name>
</gene>
<keyword evidence="3" id="KW-1185">Reference proteome</keyword>
<comment type="caution">
    <text evidence="2">The sequence shown here is derived from an EMBL/GenBank/DDBJ whole genome shotgun (WGS) entry which is preliminary data.</text>
</comment>
<proteinExistence type="predicted"/>
<accession>A0AAV1R4T6</accession>
<protein>
    <submittedName>
        <fullName evidence="2">Uncharacterized protein</fullName>
    </submittedName>
</protein>
<sequence>MVVGNIAESCFNYNCERLVLNYRWNAQTSIPQPLLDAMNKPKFFQIRRFRSTLDHHFIALAVYDDDDVALLEPNFLPSKEKMTSRTAEHSHVLKERKREEDRNFKKENTPTHRGRAGAKKPQAALRE</sequence>